<dbReference type="PANTHER" id="PTHR34473">
    <property type="entry name" value="UPF0699 TRANSMEMBRANE PROTEIN YDBS"/>
    <property type="match status" value="1"/>
</dbReference>
<keyword evidence="1" id="KW-0472">Membrane</keyword>
<keyword evidence="4" id="KW-1185">Reference proteome</keyword>
<feature type="transmembrane region" description="Helical" evidence="1">
    <location>
        <begin position="21"/>
        <end position="40"/>
    </location>
</feature>
<keyword evidence="1" id="KW-1133">Transmembrane helix</keyword>
<reference evidence="3" key="2">
    <citation type="submission" date="2020-09" db="EMBL/GenBank/DDBJ databases">
        <authorList>
            <person name="Sun Q."/>
            <person name="Zhou Y."/>
        </authorList>
    </citation>
    <scope>NUCLEOTIDE SEQUENCE</scope>
    <source>
        <strain evidence="3">CGMCC 1.12987</strain>
    </source>
</reference>
<dbReference type="RefSeq" id="WP_188528529.1">
    <property type="nucleotide sequence ID" value="NZ_BMGR01000001.1"/>
</dbReference>
<evidence type="ECO:0000256" key="1">
    <source>
        <dbReference type="SAM" id="Phobius"/>
    </source>
</evidence>
<feature type="transmembrane region" description="Helical" evidence="1">
    <location>
        <begin position="46"/>
        <end position="67"/>
    </location>
</feature>
<evidence type="ECO:0000259" key="2">
    <source>
        <dbReference type="Pfam" id="PF03703"/>
    </source>
</evidence>
<name>A0A917CIX1_9BACL</name>
<gene>
    <name evidence="3" type="primary">ydbS</name>
    <name evidence="3" type="ORF">GCM10010916_04140</name>
</gene>
<accession>A0A917CIX1</accession>
<keyword evidence="1 3" id="KW-0812">Transmembrane</keyword>
<dbReference type="PANTHER" id="PTHR34473:SF2">
    <property type="entry name" value="UPF0699 TRANSMEMBRANE PROTEIN YDBT"/>
    <property type="match status" value="1"/>
</dbReference>
<sequence>MYNEPRQRIDSNALKAWRMSGFISASVYLIILAILLFLTLRFDWPAWIFAIALMVGCLTSVIEIIVLPNMYYREWRYEINEDQVDLKHGILFRKRTTIPMVRVQHVDTKQGPILRKYGLATVTFSTAAGSHEIPALTERSADEVRRQIASLARISDEEI</sequence>
<evidence type="ECO:0000313" key="4">
    <source>
        <dbReference type="Proteomes" id="UP000644756"/>
    </source>
</evidence>
<dbReference type="Proteomes" id="UP000644756">
    <property type="component" value="Unassembled WGS sequence"/>
</dbReference>
<dbReference type="AlphaFoldDB" id="A0A917CIX1"/>
<protein>
    <submittedName>
        <fullName evidence="3">UPF0699 transmembrane protein YdbS</fullName>
    </submittedName>
</protein>
<feature type="domain" description="YdbS-like PH" evidence="2">
    <location>
        <begin position="72"/>
        <end position="148"/>
    </location>
</feature>
<organism evidence="3 4">
    <name type="scientific">Paenibacillus abyssi</name>
    <dbReference type="NCBI Taxonomy" id="1340531"/>
    <lineage>
        <taxon>Bacteria</taxon>
        <taxon>Bacillati</taxon>
        <taxon>Bacillota</taxon>
        <taxon>Bacilli</taxon>
        <taxon>Bacillales</taxon>
        <taxon>Paenibacillaceae</taxon>
        <taxon>Paenibacillus</taxon>
    </lineage>
</organism>
<dbReference type="Pfam" id="PF03703">
    <property type="entry name" value="bPH_2"/>
    <property type="match status" value="1"/>
</dbReference>
<dbReference type="EMBL" id="BMGR01000001">
    <property type="protein sequence ID" value="GGF89950.1"/>
    <property type="molecule type" value="Genomic_DNA"/>
</dbReference>
<evidence type="ECO:0000313" key="3">
    <source>
        <dbReference type="EMBL" id="GGF89950.1"/>
    </source>
</evidence>
<comment type="caution">
    <text evidence="3">The sequence shown here is derived from an EMBL/GenBank/DDBJ whole genome shotgun (WGS) entry which is preliminary data.</text>
</comment>
<proteinExistence type="predicted"/>
<dbReference type="InterPro" id="IPR005182">
    <property type="entry name" value="YdbS-like_PH"/>
</dbReference>
<reference evidence="3" key="1">
    <citation type="journal article" date="2014" name="Int. J. Syst. Evol. Microbiol.">
        <title>Complete genome sequence of Corynebacterium casei LMG S-19264T (=DSM 44701T), isolated from a smear-ripened cheese.</title>
        <authorList>
            <consortium name="US DOE Joint Genome Institute (JGI-PGF)"/>
            <person name="Walter F."/>
            <person name="Albersmeier A."/>
            <person name="Kalinowski J."/>
            <person name="Ruckert C."/>
        </authorList>
    </citation>
    <scope>NUCLEOTIDE SEQUENCE</scope>
    <source>
        <strain evidence="3">CGMCC 1.12987</strain>
    </source>
</reference>